<evidence type="ECO:0000313" key="3">
    <source>
        <dbReference type="Proteomes" id="UP000286415"/>
    </source>
</evidence>
<dbReference type="EMBL" id="NIRI02000076">
    <property type="protein sequence ID" value="KAG5442417.1"/>
    <property type="molecule type" value="Genomic_DNA"/>
</dbReference>
<dbReference type="OrthoDB" id="10341591at2759"/>
<dbReference type="Proteomes" id="UP000286415">
    <property type="component" value="Unassembled WGS sequence"/>
</dbReference>
<feature type="signal peptide" evidence="1">
    <location>
        <begin position="1"/>
        <end position="20"/>
    </location>
</feature>
<protein>
    <submittedName>
        <fullName evidence="2">Uncharacterized protein</fullName>
    </submittedName>
</protein>
<name>A0A8T1LZ71_CLOSI</name>
<keyword evidence="3" id="KW-1185">Reference proteome</keyword>
<evidence type="ECO:0000256" key="1">
    <source>
        <dbReference type="SAM" id="SignalP"/>
    </source>
</evidence>
<gene>
    <name evidence="2" type="ORF">CSKR_200274</name>
</gene>
<feature type="chain" id="PRO_5035789187" evidence="1">
    <location>
        <begin position="21"/>
        <end position="112"/>
    </location>
</feature>
<reference evidence="2 3" key="2">
    <citation type="journal article" date="2021" name="Genomics">
        <title>High-quality reference genome for Clonorchis sinensis.</title>
        <authorList>
            <person name="Young N.D."/>
            <person name="Stroehlein A.J."/>
            <person name="Kinkar L."/>
            <person name="Wang T."/>
            <person name="Sohn W.M."/>
            <person name="Chang B.C.H."/>
            <person name="Kaur P."/>
            <person name="Weisz D."/>
            <person name="Dudchenko O."/>
            <person name="Aiden E.L."/>
            <person name="Korhonen P.K."/>
            <person name="Gasser R.B."/>
        </authorList>
    </citation>
    <scope>NUCLEOTIDE SEQUENCE [LARGE SCALE GENOMIC DNA]</scope>
    <source>
        <strain evidence="2">Cs-k2</strain>
    </source>
</reference>
<evidence type="ECO:0000313" key="2">
    <source>
        <dbReference type="EMBL" id="KAG5442417.1"/>
    </source>
</evidence>
<proteinExistence type="predicted"/>
<sequence>MIIKYIVRIAGLLLVGRVMPHSIPEYDQCMELCGDDPSEEDPARSAAMDACCEKCNEDEKNRCFSKHPHNFERRQICVKAARQRCMGRCGDDPGCIFICQFKHQRLDIGIDM</sequence>
<keyword evidence="1" id="KW-0732">Signal</keyword>
<dbReference type="AlphaFoldDB" id="A0A8T1LZ71"/>
<accession>A0A8T1LZ71</accession>
<organism evidence="2 3">
    <name type="scientific">Clonorchis sinensis</name>
    <name type="common">Chinese liver fluke</name>
    <dbReference type="NCBI Taxonomy" id="79923"/>
    <lineage>
        <taxon>Eukaryota</taxon>
        <taxon>Metazoa</taxon>
        <taxon>Spiralia</taxon>
        <taxon>Lophotrochozoa</taxon>
        <taxon>Platyhelminthes</taxon>
        <taxon>Trematoda</taxon>
        <taxon>Digenea</taxon>
        <taxon>Opisthorchiida</taxon>
        <taxon>Opisthorchiata</taxon>
        <taxon>Opisthorchiidae</taxon>
        <taxon>Clonorchis</taxon>
    </lineage>
</organism>
<comment type="caution">
    <text evidence="2">The sequence shown here is derived from an EMBL/GenBank/DDBJ whole genome shotgun (WGS) entry which is preliminary data.</text>
</comment>
<reference evidence="2 3" key="1">
    <citation type="journal article" date="2018" name="Biotechnol. Adv.">
        <title>Improved genomic resources and new bioinformatic workflow for the carcinogenic parasite Clonorchis sinensis: Biotechnological implications.</title>
        <authorList>
            <person name="Wang D."/>
            <person name="Korhonen P.K."/>
            <person name="Gasser R.B."/>
            <person name="Young N.D."/>
        </authorList>
    </citation>
    <scope>NUCLEOTIDE SEQUENCE [LARGE SCALE GENOMIC DNA]</scope>
    <source>
        <strain evidence="2">Cs-k2</strain>
    </source>
</reference>